<name>A0A0E9QQE9_ANGAN</name>
<dbReference type="AlphaFoldDB" id="A0A0E9QQE9"/>
<reference evidence="1" key="2">
    <citation type="journal article" date="2015" name="Fish Shellfish Immunol.">
        <title>Early steps in the European eel (Anguilla anguilla)-Vibrio vulnificus interaction in the gills: Role of the RtxA13 toxin.</title>
        <authorList>
            <person name="Callol A."/>
            <person name="Pajuelo D."/>
            <person name="Ebbesson L."/>
            <person name="Teles M."/>
            <person name="MacKenzie S."/>
            <person name="Amaro C."/>
        </authorList>
    </citation>
    <scope>NUCLEOTIDE SEQUENCE</scope>
</reference>
<dbReference type="EMBL" id="GBXM01089543">
    <property type="protein sequence ID" value="JAH19034.1"/>
    <property type="molecule type" value="Transcribed_RNA"/>
</dbReference>
<reference evidence="1" key="1">
    <citation type="submission" date="2014-11" db="EMBL/GenBank/DDBJ databases">
        <authorList>
            <person name="Amaro Gonzalez C."/>
        </authorList>
    </citation>
    <scope>NUCLEOTIDE SEQUENCE</scope>
</reference>
<protein>
    <submittedName>
        <fullName evidence="1">Uncharacterized protein</fullName>
    </submittedName>
</protein>
<evidence type="ECO:0000313" key="1">
    <source>
        <dbReference type="EMBL" id="JAH19034.1"/>
    </source>
</evidence>
<sequence>MALIMVTEVPSATFSLTSAWYSF</sequence>
<accession>A0A0E9QQE9</accession>
<organism evidence="1">
    <name type="scientific">Anguilla anguilla</name>
    <name type="common">European freshwater eel</name>
    <name type="synonym">Muraena anguilla</name>
    <dbReference type="NCBI Taxonomy" id="7936"/>
    <lineage>
        <taxon>Eukaryota</taxon>
        <taxon>Metazoa</taxon>
        <taxon>Chordata</taxon>
        <taxon>Craniata</taxon>
        <taxon>Vertebrata</taxon>
        <taxon>Euteleostomi</taxon>
        <taxon>Actinopterygii</taxon>
        <taxon>Neopterygii</taxon>
        <taxon>Teleostei</taxon>
        <taxon>Anguilliformes</taxon>
        <taxon>Anguillidae</taxon>
        <taxon>Anguilla</taxon>
    </lineage>
</organism>
<proteinExistence type="predicted"/>